<evidence type="ECO:0000256" key="3">
    <source>
        <dbReference type="ARBA" id="ARBA00023274"/>
    </source>
</evidence>
<evidence type="ECO:0000256" key="6">
    <source>
        <dbReference type="SAM" id="Phobius"/>
    </source>
</evidence>
<keyword evidence="6" id="KW-0472">Membrane</keyword>
<dbReference type="InterPro" id="IPR036394">
    <property type="entry name" value="Ribosomal_uL22_sf"/>
</dbReference>
<keyword evidence="3 4" id="KW-0687">Ribonucleoprotein</keyword>
<evidence type="ECO:0000256" key="4">
    <source>
        <dbReference type="RuleBase" id="RU004005"/>
    </source>
</evidence>
<dbReference type="InterPro" id="IPR001063">
    <property type="entry name" value="Ribosomal_uL22"/>
</dbReference>
<feature type="transmembrane region" description="Helical" evidence="6">
    <location>
        <begin position="12"/>
        <end position="32"/>
    </location>
</feature>
<dbReference type="InterPro" id="IPR018260">
    <property type="entry name" value="Ribosomal_uL22_CS"/>
</dbReference>
<dbReference type="PANTHER" id="PTHR13501:SF10">
    <property type="entry name" value="LARGE RIBOSOMAL SUBUNIT PROTEIN UL22M"/>
    <property type="match status" value="1"/>
</dbReference>
<evidence type="ECO:0000313" key="7">
    <source>
        <dbReference type="EMBL" id="PHJ16275.1"/>
    </source>
</evidence>
<dbReference type="Proteomes" id="UP000221165">
    <property type="component" value="Unassembled WGS sequence"/>
</dbReference>
<dbReference type="GeneID" id="94433229"/>
<keyword evidence="6" id="KW-1133">Transmembrane helix</keyword>
<dbReference type="RefSeq" id="XP_067918004.1">
    <property type="nucleotide sequence ID" value="XM_068070018.1"/>
</dbReference>
<dbReference type="Pfam" id="PF00237">
    <property type="entry name" value="Ribosomal_L22"/>
    <property type="match status" value="1"/>
</dbReference>
<evidence type="ECO:0000313" key="8">
    <source>
        <dbReference type="Proteomes" id="UP000221165"/>
    </source>
</evidence>
<reference evidence="7 8" key="1">
    <citation type="journal article" date="2017" name="Int. J. Parasitol.">
        <title>The genome of the protozoan parasite Cystoisospora suis and a reverse vaccinology approach to identify vaccine candidates.</title>
        <authorList>
            <person name="Palmieri N."/>
            <person name="Shrestha A."/>
            <person name="Ruttkowski B."/>
            <person name="Beck T."/>
            <person name="Vogl C."/>
            <person name="Tomley F."/>
            <person name="Blake D.P."/>
            <person name="Joachim A."/>
        </authorList>
    </citation>
    <scope>NUCLEOTIDE SEQUENCE [LARGE SCALE GENOMIC DNA]</scope>
    <source>
        <strain evidence="7 8">Wien I</strain>
    </source>
</reference>
<dbReference type="GO" id="GO:0015934">
    <property type="term" value="C:large ribosomal subunit"/>
    <property type="evidence" value="ECO:0007669"/>
    <property type="project" value="InterPro"/>
</dbReference>
<comment type="caution">
    <text evidence="7">The sequence shown here is derived from an EMBL/GenBank/DDBJ whole genome shotgun (WGS) entry which is preliminary data.</text>
</comment>
<dbReference type="SUPFAM" id="SSF54843">
    <property type="entry name" value="Ribosomal protein L22"/>
    <property type="match status" value="1"/>
</dbReference>
<dbReference type="GO" id="GO:0006412">
    <property type="term" value="P:translation"/>
    <property type="evidence" value="ECO:0007669"/>
    <property type="project" value="InterPro"/>
</dbReference>
<sequence>MASRFSIVVHDFCHIGAVFMTSYLYAFSRVVLQRCILSMASSNVAFLCSSYMLISLSVFVVYILSYSFASCSPIFTRVETWSSFSSTLDEHANTTPRRYHCSPQFLFKSPYSPSFVSGVYTPRKFQPCRYSYFSTSLNPRLSDVATSSWAAHAFLPYDPVPFRSSLRSSRSSFSLSSSSIFRALFTQDSYRHHLLPNSFHVSLPNFFPRWQFSSSLFATHGDLPPWEPTLPSDEESSSSSSPAPYLSVPIDDIEAAPSYYPRRLPLPMHTFHPPSSSSLPPSASCLPPSIPSTTSPRRYARAEARYQRLSPIKTRRVLHEIRGMSLGAALAHLATSPRRPAYQVFKTIQSALANAIHMYGEATLQPRIKELTANNGPVFKRPFFRARGKMDIRRRPTTHIRVVLEV</sequence>
<dbReference type="OrthoDB" id="1840754at2759"/>
<dbReference type="VEuPathDB" id="ToxoDB:CSUI_009909"/>
<accession>A0A2C6KIE9</accession>
<gene>
    <name evidence="7" type="ORF">CSUI_009909</name>
</gene>
<dbReference type="EMBL" id="MIGC01006304">
    <property type="protein sequence ID" value="PHJ16275.1"/>
    <property type="molecule type" value="Genomic_DNA"/>
</dbReference>
<protein>
    <submittedName>
        <fullName evidence="7">Ribosomal protein rpl22</fullName>
    </submittedName>
</protein>
<feature type="region of interest" description="Disordered" evidence="5">
    <location>
        <begin position="271"/>
        <end position="298"/>
    </location>
</feature>
<dbReference type="PANTHER" id="PTHR13501">
    <property type="entry name" value="CHLOROPLAST 50S RIBOSOMAL PROTEIN L22-RELATED"/>
    <property type="match status" value="1"/>
</dbReference>
<evidence type="ECO:0000256" key="2">
    <source>
        <dbReference type="ARBA" id="ARBA00022980"/>
    </source>
</evidence>
<evidence type="ECO:0000256" key="5">
    <source>
        <dbReference type="SAM" id="MobiDB-lite"/>
    </source>
</evidence>
<comment type="similarity">
    <text evidence="1 4">Belongs to the universal ribosomal protein uL22 family.</text>
</comment>
<dbReference type="Gene3D" id="3.90.470.10">
    <property type="entry name" value="Ribosomal protein L22/L17"/>
    <property type="match status" value="1"/>
</dbReference>
<feature type="transmembrane region" description="Helical" evidence="6">
    <location>
        <begin position="44"/>
        <end position="68"/>
    </location>
</feature>
<name>A0A2C6KIE9_9APIC</name>
<dbReference type="AlphaFoldDB" id="A0A2C6KIE9"/>
<proteinExistence type="inferred from homology"/>
<evidence type="ECO:0000256" key="1">
    <source>
        <dbReference type="ARBA" id="ARBA00009451"/>
    </source>
</evidence>
<feature type="compositionally biased region" description="Low complexity" evidence="5">
    <location>
        <begin position="273"/>
        <end position="297"/>
    </location>
</feature>
<keyword evidence="6" id="KW-0812">Transmembrane</keyword>
<dbReference type="InterPro" id="IPR047867">
    <property type="entry name" value="Ribosomal_uL22_bac/org-type"/>
</dbReference>
<dbReference type="CDD" id="cd00336">
    <property type="entry name" value="Ribosomal_L22"/>
    <property type="match status" value="1"/>
</dbReference>
<keyword evidence="2 4" id="KW-0689">Ribosomal protein</keyword>
<dbReference type="PROSITE" id="PS00464">
    <property type="entry name" value="RIBOSOMAL_L22"/>
    <property type="match status" value="1"/>
</dbReference>
<keyword evidence="8" id="KW-1185">Reference proteome</keyword>
<dbReference type="GO" id="GO:0003735">
    <property type="term" value="F:structural constituent of ribosome"/>
    <property type="evidence" value="ECO:0007669"/>
    <property type="project" value="InterPro"/>
</dbReference>
<organism evidence="7 8">
    <name type="scientific">Cystoisospora suis</name>
    <dbReference type="NCBI Taxonomy" id="483139"/>
    <lineage>
        <taxon>Eukaryota</taxon>
        <taxon>Sar</taxon>
        <taxon>Alveolata</taxon>
        <taxon>Apicomplexa</taxon>
        <taxon>Conoidasida</taxon>
        <taxon>Coccidia</taxon>
        <taxon>Eucoccidiorida</taxon>
        <taxon>Eimeriorina</taxon>
        <taxon>Sarcocystidae</taxon>
        <taxon>Cystoisospora</taxon>
    </lineage>
</organism>